<evidence type="ECO:0000313" key="3">
    <source>
        <dbReference type="Proteomes" id="UP000026913"/>
    </source>
</evidence>
<dbReference type="RefSeq" id="WP_010461990.1">
    <property type="nucleotide sequence ID" value="NZ_CP005960.1"/>
</dbReference>
<dbReference type="HOGENOM" id="CLU_422019_0_0_6"/>
<gene>
    <name evidence="2" type="ORF">OU5_1873</name>
</gene>
<organism evidence="2 3">
    <name type="scientific">Pseudomonas mandelii JR-1</name>
    <dbReference type="NCBI Taxonomy" id="1147786"/>
    <lineage>
        <taxon>Bacteria</taxon>
        <taxon>Pseudomonadati</taxon>
        <taxon>Pseudomonadota</taxon>
        <taxon>Gammaproteobacteria</taxon>
        <taxon>Pseudomonadales</taxon>
        <taxon>Pseudomonadaceae</taxon>
        <taxon>Pseudomonas</taxon>
    </lineage>
</organism>
<dbReference type="EMBL" id="CP005960">
    <property type="protein sequence ID" value="AHZ68952.1"/>
    <property type="molecule type" value="Genomic_DNA"/>
</dbReference>
<dbReference type="Proteomes" id="UP000026913">
    <property type="component" value="Chromosome"/>
</dbReference>
<sequence>MTSFKPLDPAQNRARYLVVRQSMPTEDAAPPSLHADNPLLPDTADDLPNQLHSSLQGAQLKVLIPRFAQAGDENAIPGFLNLTWNGSRVGTRYDYETPIDPAITEFELLLPAGLTNASGSHELSYILSHGGNPDEVAHEVINIDTQAPLPNGEVTLPAEVERDGITKPYLDANGFVLVTVPQYATKKIGDEIEAFFGISLPGAISIGKVTVTDTAVPVTFNLTAAQVGTEEGEKELWYTLMDRKGNKSLPSAYKKTNVSLTDPPEGLLPPSIPLFDDDTLPKLVDLADARMPLGIGILAEYDNYIADRDEIEVTVDGILLPAQRINGFPFYVNVPYSALAKDSLGEKTITTSYQIKRGTVRHPLTPLTKNIVVDLRRPGPGEGEENPNPDLDLVTVQGQGGNGPNVLTEDDKDQTVSVTAQVFDGVKDGDVATLIWKGVEVTAAQGGVIELDGTETDDLEWTVEWEVVDEGGNGNPLPVSYKLTNPDLNENEEFSLPQDVDVYIRPGVAPEVRFQHMDPDLTLLNCQSLRADAVLGKCAEALVAGGEPELKGKTLACTYQGYSDSAGTTVKPGTKYEFNYSPSDQEVDDGFIIKVRYQELLATQSAWGEISYVVEIDGRDVTSSHFVRVHMVGGTGTPCPI</sequence>
<reference evidence="2 3" key="1">
    <citation type="journal article" date="2012" name="J. Bacteriol.">
        <title>Genome sequence of cold-adapted Pseudomonas mandelii strain JR-1.</title>
        <authorList>
            <person name="Jang S.H."/>
            <person name="Kim J."/>
            <person name="Kim J."/>
            <person name="Hong S."/>
            <person name="Lee C."/>
        </authorList>
    </citation>
    <scope>NUCLEOTIDE SEQUENCE [LARGE SCALE GENOMIC DNA]</scope>
    <source>
        <strain evidence="2 3">JR-1</strain>
    </source>
</reference>
<feature type="region of interest" description="Disordered" evidence="1">
    <location>
        <begin position="25"/>
        <end position="47"/>
    </location>
</feature>
<accession>A0A024E811</accession>
<proteinExistence type="predicted"/>
<dbReference type="AlphaFoldDB" id="A0A024E811"/>
<evidence type="ECO:0000256" key="1">
    <source>
        <dbReference type="SAM" id="MobiDB-lite"/>
    </source>
</evidence>
<evidence type="ECO:0000313" key="2">
    <source>
        <dbReference type="EMBL" id="AHZ68952.1"/>
    </source>
</evidence>
<name>A0A024E811_9PSED</name>
<protein>
    <submittedName>
        <fullName evidence="2">Uncharacterized protein</fullName>
    </submittedName>
</protein>
<dbReference type="KEGG" id="pman:OU5_1873"/>